<dbReference type="AlphaFoldDB" id="A0A0U3TS64"/>
<organism evidence="2">
    <name type="scientific">uncultured bacterium 50</name>
    <dbReference type="NCBI Taxonomy" id="1748278"/>
    <lineage>
        <taxon>Bacteria</taxon>
        <taxon>environmental samples</taxon>
    </lineage>
</organism>
<feature type="compositionally biased region" description="Basic and acidic residues" evidence="1">
    <location>
        <begin position="17"/>
        <end position="28"/>
    </location>
</feature>
<feature type="region of interest" description="Disordered" evidence="1">
    <location>
        <begin position="1"/>
        <end position="65"/>
    </location>
</feature>
<accession>A0A0U3TS64</accession>
<evidence type="ECO:0000313" key="2">
    <source>
        <dbReference type="EMBL" id="ALV86641.1"/>
    </source>
</evidence>
<protein>
    <submittedName>
        <fullName evidence="2">Transcription factor</fullName>
    </submittedName>
</protein>
<dbReference type="EMBL" id="KT944271">
    <property type="protein sequence ID" value="ALV86641.1"/>
    <property type="molecule type" value="Genomic_DNA"/>
</dbReference>
<reference evidence="2" key="1">
    <citation type="submission" date="2015-10" db="EMBL/GenBank/DDBJ databases">
        <title>Biosynthesis of SCL-MCL polyhydroxyalkanoates by metagenomic clones in Pseudomonas putida.</title>
        <authorList>
            <person name="Cheng J."/>
            <person name="Charles T.C."/>
        </authorList>
    </citation>
    <scope>NUCLEOTIDE SEQUENCE</scope>
</reference>
<name>A0A0U3TS64_9BACT</name>
<feature type="compositionally biased region" description="Basic and acidic residues" evidence="1">
    <location>
        <begin position="47"/>
        <end position="59"/>
    </location>
</feature>
<sequence length="65" mass="7078">MNDIDKPNASQGPKPAAEQEKWLSKDGIEAVPKSTQAPNPADTAQEAVHEVMPKIDVPKPKPLHR</sequence>
<evidence type="ECO:0000256" key="1">
    <source>
        <dbReference type="SAM" id="MobiDB-lite"/>
    </source>
</evidence>
<proteinExistence type="predicted"/>